<keyword evidence="2" id="KW-1185">Reference proteome</keyword>
<evidence type="ECO:0000313" key="2">
    <source>
        <dbReference type="Proteomes" id="UP001199054"/>
    </source>
</evidence>
<protein>
    <submittedName>
        <fullName evidence="1">Uncharacterized protein</fullName>
    </submittedName>
</protein>
<evidence type="ECO:0000313" key="1">
    <source>
        <dbReference type="EMBL" id="MCB5181505.1"/>
    </source>
</evidence>
<dbReference type="RefSeq" id="WP_226728589.1">
    <property type="nucleotide sequence ID" value="NZ_JAJAUY010000077.1"/>
</dbReference>
<accession>A0ABS8BA58</accession>
<name>A0ABS8BA58_9ACTN</name>
<comment type="caution">
    <text evidence="1">The sequence shown here is derived from an EMBL/GenBank/DDBJ whole genome shotgun (WGS) entry which is preliminary data.</text>
</comment>
<sequence>MSTIDIVEIAGAGDIVQRDEGLYLSARHGRITWQEGGGTWQATGATVWLMDGRLPLATHEIESPNRMDSEEWWEKQRDQIAPWARALRPLARLTGPRQAADAMQRARGSLEDGRLSGFTSIEEELVDEIKAQALPEEIDAVRAETTTTESVLGLPPVEPDPIAFWSAVAHRVISRLNRTITDYQRVALTLAPDIEVHGAALRGWQCPRRTYGWGDGASLATAVAQELLAGWAAVHSQRDPLLTWSIQCANVSKARAHALTGLSRATIDRVLA</sequence>
<organism evidence="1 2">
    <name type="scientific">Streptomyces antimicrobicus</name>
    <dbReference type="NCBI Taxonomy" id="2883108"/>
    <lineage>
        <taxon>Bacteria</taxon>
        <taxon>Bacillati</taxon>
        <taxon>Actinomycetota</taxon>
        <taxon>Actinomycetes</taxon>
        <taxon>Kitasatosporales</taxon>
        <taxon>Streptomycetaceae</taxon>
        <taxon>Streptomyces</taxon>
    </lineage>
</organism>
<proteinExistence type="predicted"/>
<reference evidence="1 2" key="1">
    <citation type="submission" date="2021-10" db="EMBL/GenBank/DDBJ databases">
        <title>Streptomyces sp. strain SMC 277, a novel streptomycete isolated from soil.</title>
        <authorList>
            <person name="Chanama M."/>
        </authorList>
    </citation>
    <scope>NUCLEOTIDE SEQUENCE [LARGE SCALE GENOMIC DNA]</scope>
    <source>
        <strain evidence="1 2">SMC 277</strain>
    </source>
</reference>
<dbReference type="Proteomes" id="UP001199054">
    <property type="component" value="Unassembled WGS sequence"/>
</dbReference>
<dbReference type="EMBL" id="JAJAUY010000077">
    <property type="protein sequence ID" value="MCB5181505.1"/>
    <property type="molecule type" value="Genomic_DNA"/>
</dbReference>
<gene>
    <name evidence="1" type="ORF">LG632_19215</name>
</gene>